<dbReference type="PANTHER" id="PTHR24051:SF9">
    <property type="entry name" value="FIBRONECTIN TYPE-III DOMAIN-CONTAINING PROTEIN"/>
    <property type="match status" value="1"/>
</dbReference>
<organism evidence="6 7">
    <name type="scientific">Desmophyllum pertusum</name>
    <dbReference type="NCBI Taxonomy" id="174260"/>
    <lineage>
        <taxon>Eukaryota</taxon>
        <taxon>Metazoa</taxon>
        <taxon>Cnidaria</taxon>
        <taxon>Anthozoa</taxon>
        <taxon>Hexacorallia</taxon>
        <taxon>Scleractinia</taxon>
        <taxon>Caryophylliina</taxon>
        <taxon>Caryophylliidae</taxon>
        <taxon>Desmophyllum</taxon>
    </lineage>
</organism>
<reference evidence="6" key="1">
    <citation type="submission" date="2023-01" db="EMBL/GenBank/DDBJ databases">
        <title>Genome assembly of the deep-sea coral Lophelia pertusa.</title>
        <authorList>
            <person name="Herrera S."/>
            <person name="Cordes E."/>
        </authorList>
    </citation>
    <scope>NUCLEOTIDE SEQUENCE</scope>
    <source>
        <strain evidence="6">USNM1676648</strain>
        <tissue evidence="6">Polyp</tissue>
    </source>
</reference>
<dbReference type="PROSITE" id="PS50853">
    <property type="entry name" value="FN3"/>
    <property type="match status" value="1"/>
</dbReference>
<dbReference type="CDD" id="cd00063">
    <property type="entry name" value="FN3"/>
    <property type="match status" value="1"/>
</dbReference>
<comment type="caution">
    <text evidence="6">The sequence shown here is derived from an EMBL/GenBank/DDBJ whole genome shotgun (WGS) entry which is preliminary data.</text>
</comment>
<accession>A0A9W9ZUX8</accession>
<feature type="region of interest" description="Disordered" evidence="3">
    <location>
        <begin position="60"/>
        <end position="88"/>
    </location>
</feature>
<dbReference type="InterPro" id="IPR036116">
    <property type="entry name" value="FN3_sf"/>
</dbReference>
<name>A0A9W9ZUX8_9CNID</name>
<dbReference type="Proteomes" id="UP001163046">
    <property type="component" value="Unassembled WGS sequence"/>
</dbReference>
<dbReference type="InterPro" id="IPR051622">
    <property type="entry name" value="R-tyr_protein_phosphatases"/>
</dbReference>
<evidence type="ECO:0000256" key="3">
    <source>
        <dbReference type="SAM" id="MobiDB-lite"/>
    </source>
</evidence>
<keyword evidence="4" id="KW-0812">Transmembrane</keyword>
<evidence type="ECO:0000259" key="5">
    <source>
        <dbReference type="PROSITE" id="PS50853"/>
    </source>
</evidence>
<dbReference type="AlphaFoldDB" id="A0A9W9ZUX8"/>
<sequence length="363" mass="40245">MGAGSSTEQTWSYYQVCHTLHGRERKSEMNVTASTLKAIINGLRQSTTYTIQVLAATVKGNGPLSDPKTATTEDPPMPSPPSDDDIGTTEVSINFLNKQALSNGKPVRFYQIIVIPLKKGQNPGKSSDRKYVKITRAYEDKVEGEPYVTAAFANKKSQRTKFRVGDGKYYSRSGVTQARRKRRDTSLFTKYLNGKLDDNTDYAVFQRSFDKNGDYENEGFSTFTTMKVEVDVPTVPVVLSVVVGLLLEIIVVGAIILWRRFHHNETKTNSRNSRHCSTQEIFEMSASVNLATSQSAYCNPSIDPEPATEPATEGQATCEAVDDVRSGQAANYDDVDPMQGDICQEIDQGRTYYQPLNLNGEAN</sequence>
<evidence type="ECO:0000256" key="2">
    <source>
        <dbReference type="ARBA" id="ARBA00023157"/>
    </source>
</evidence>
<evidence type="ECO:0000313" key="6">
    <source>
        <dbReference type="EMBL" id="KAJ7386424.1"/>
    </source>
</evidence>
<dbReference type="InterPro" id="IPR003961">
    <property type="entry name" value="FN3_dom"/>
</dbReference>
<dbReference type="PANTHER" id="PTHR24051">
    <property type="entry name" value="SUSHI DOMAIN-CONTAINING PROTEIN 1"/>
    <property type="match status" value="1"/>
</dbReference>
<feature type="domain" description="Fibronectin type-III" evidence="5">
    <location>
        <begin position="1"/>
        <end position="75"/>
    </location>
</feature>
<dbReference type="SUPFAM" id="SSF49265">
    <property type="entry name" value="Fibronectin type III"/>
    <property type="match status" value="1"/>
</dbReference>
<keyword evidence="4" id="KW-1133">Transmembrane helix</keyword>
<dbReference type="OrthoDB" id="5969272at2759"/>
<protein>
    <recommendedName>
        <fullName evidence="5">Fibronectin type-III domain-containing protein</fullName>
    </recommendedName>
</protein>
<feature type="transmembrane region" description="Helical" evidence="4">
    <location>
        <begin position="237"/>
        <end position="258"/>
    </location>
</feature>
<keyword evidence="4" id="KW-0472">Membrane</keyword>
<dbReference type="EMBL" id="MU825876">
    <property type="protein sequence ID" value="KAJ7386424.1"/>
    <property type="molecule type" value="Genomic_DNA"/>
</dbReference>
<dbReference type="Gene3D" id="2.60.40.10">
    <property type="entry name" value="Immunoglobulins"/>
    <property type="match status" value="1"/>
</dbReference>
<proteinExistence type="predicted"/>
<evidence type="ECO:0000256" key="4">
    <source>
        <dbReference type="SAM" id="Phobius"/>
    </source>
</evidence>
<gene>
    <name evidence="6" type="ORF">OS493_008548</name>
</gene>
<evidence type="ECO:0000313" key="7">
    <source>
        <dbReference type="Proteomes" id="UP001163046"/>
    </source>
</evidence>
<evidence type="ECO:0000256" key="1">
    <source>
        <dbReference type="ARBA" id="ARBA00022737"/>
    </source>
</evidence>
<keyword evidence="7" id="KW-1185">Reference proteome</keyword>
<keyword evidence="1" id="KW-0677">Repeat</keyword>
<dbReference type="InterPro" id="IPR013783">
    <property type="entry name" value="Ig-like_fold"/>
</dbReference>
<keyword evidence="2" id="KW-1015">Disulfide bond</keyword>